<name>A0A4U5PBX3_STECR</name>
<organism evidence="1 2">
    <name type="scientific">Steinernema carpocapsae</name>
    <name type="common">Entomopathogenic nematode</name>
    <dbReference type="NCBI Taxonomy" id="34508"/>
    <lineage>
        <taxon>Eukaryota</taxon>
        <taxon>Metazoa</taxon>
        <taxon>Ecdysozoa</taxon>
        <taxon>Nematoda</taxon>
        <taxon>Chromadorea</taxon>
        <taxon>Rhabditida</taxon>
        <taxon>Tylenchina</taxon>
        <taxon>Panagrolaimomorpha</taxon>
        <taxon>Strongyloidoidea</taxon>
        <taxon>Steinernematidae</taxon>
        <taxon>Steinernema</taxon>
    </lineage>
</organism>
<proteinExistence type="predicted"/>
<keyword evidence="2" id="KW-1185">Reference proteome</keyword>
<dbReference type="EMBL" id="AZBU02000002">
    <property type="protein sequence ID" value="TKR93681.1"/>
    <property type="molecule type" value="Genomic_DNA"/>
</dbReference>
<protein>
    <submittedName>
        <fullName evidence="1">Uncharacterized protein</fullName>
    </submittedName>
</protein>
<dbReference type="Proteomes" id="UP000298663">
    <property type="component" value="Unassembled WGS sequence"/>
</dbReference>
<accession>A0A4U5PBX3</accession>
<sequence length="134" mass="14828">MGHDSPNRPALIRSRRSREAARLTSEAGFCKSETGNPPQRGFVFANLSERISSRPHLYSRIIIIPNSNRAERVYSPALNRDDHASLRPLDAFSMSSLPLFEALGRPFTTPAAACVHAELLLALIRIVSPCKSLF</sequence>
<evidence type="ECO:0000313" key="1">
    <source>
        <dbReference type="EMBL" id="TKR93681.1"/>
    </source>
</evidence>
<dbReference type="AlphaFoldDB" id="A0A4U5PBX3"/>
<reference evidence="1 2" key="1">
    <citation type="journal article" date="2015" name="Genome Biol.">
        <title>Comparative genomics of Steinernema reveals deeply conserved gene regulatory networks.</title>
        <authorList>
            <person name="Dillman A.R."/>
            <person name="Macchietto M."/>
            <person name="Porter C.F."/>
            <person name="Rogers A."/>
            <person name="Williams B."/>
            <person name="Antoshechkin I."/>
            <person name="Lee M.M."/>
            <person name="Goodwin Z."/>
            <person name="Lu X."/>
            <person name="Lewis E.E."/>
            <person name="Goodrich-Blair H."/>
            <person name="Stock S.P."/>
            <person name="Adams B.J."/>
            <person name="Sternberg P.W."/>
            <person name="Mortazavi A."/>
        </authorList>
    </citation>
    <scope>NUCLEOTIDE SEQUENCE [LARGE SCALE GENOMIC DNA]</scope>
    <source>
        <strain evidence="1 2">ALL</strain>
    </source>
</reference>
<gene>
    <name evidence="1" type="ORF">L596_008093</name>
</gene>
<comment type="caution">
    <text evidence="1">The sequence shown here is derived from an EMBL/GenBank/DDBJ whole genome shotgun (WGS) entry which is preliminary data.</text>
</comment>
<evidence type="ECO:0000313" key="2">
    <source>
        <dbReference type="Proteomes" id="UP000298663"/>
    </source>
</evidence>
<reference evidence="1 2" key="2">
    <citation type="journal article" date="2019" name="G3 (Bethesda)">
        <title>Hybrid Assembly of the Genome of the Entomopathogenic Nematode Steinernema carpocapsae Identifies the X-Chromosome.</title>
        <authorList>
            <person name="Serra L."/>
            <person name="Macchietto M."/>
            <person name="Macias-Munoz A."/>
            <person name="McGill C.J."/>
            <person name="Rodriguez I.M."/>
            <person name="Rodriguez B."/>
            <person name="Murad R."/>
            <person name="Mortazavi A."/>
        </authorList>
    </citation>
    <scope>NUCLEOTIDE SEQUENCE [LARGE SCALE GENOMIC DNA]</scope>
    <source>
        <strain evidence="1 2">ALL</strain>
    </source>
</reference>